<gene>
    <name evidence="2" type="ORF">HPULCUR_005909</name>
</gene>
<sequence>MNLTMLYMLGFVWSMRRGGATITNHYSNNSNTHQPIKEKEMDNMMMRNIEPLVFEDEKV</sequence>
<name>A0ABP9Y0E4_9FUNG</name>
<evidence type="ECO:0000313" key="3">
    <source>
        <dbReference type="Proteomes" id="UP001476247"/>
    </source>
</evidence>
<evidence type="ECO:0000313" key="2">
    <source>
        <dbReference type="EMBL" id="GAA5800479.1"/>
    </source>
</evidence>
<organism evidence="2 3">
    <name type="scientific">Helicostylum pulchrum</name>
    <dbReference type="NCBI Taxonomy" id="562976"/>
    <lineage>
        <taxon>Eukaryota</taxon>
        <taxon>Fungi</taxon>
        <taxon>Fungi incertae sedis</taxon>
        <taxon>Mucoromycota</taxon>
        <taxon>Mucoromycotina</taxon>
        <taxon>Mucoromycetes</taxon>
        <taxon>Mucorales</taxon>
        <taxon>Mucorineae</taxon>
        <taxon>Mucoraceae</taxon>
        <taxon>Helicostylum</taxon>
    </lineage>
</organism>
<dbReference type="Proteomes" id="UP001476247">
    <property type="component" value="Unassembled WGS sequence"/>
</dbReference>
<reference evidence="2 3" key="1">
    <citation type="submission" date="2024-04" db="EMBL/GenBank/DDBJ databases">
        <title>genome sequences of Mucor flavus KT1a and Helicostylum pulchrum KT1b strains isolation_sourced from the surface of a dry-aged beef.</title>
        <authorList>
            <person name="Toyotome T."/>
            <person name="Hosono M."/>
            <person name="Torimaru M."/>
            <person name="Fukuda K."/>
            <person name="Mikami N."/>
        </authorList>
    </citation>
    <scope>NUCLEOTIDE SEQUENCE [LARGE SCALE GENOMIC DNA]</scope>
    <source>
        <strain evidence="2 3">KT1b</strain>
    </source>
</reference>
<proteinExistence type="predicted"/>
<feature type="chain" id="PRO_5047207031" evidence="1">
    <location>
        <begin position="21"/>
        <end position="59"/>
    </location>
</feature>
<keyword evidence="3" id="KW-1185">Reference proteome</keyword>
<evidence type="ECO:0000256" key="1">
    <source>
        <dbReference type="SAM" id="SignalP"/>
    </source>
</evidence>
<comment type="caution">
    <text evidence="2">The sequence shown here is derived from an EMBL/GenBank/DDBJ whole genome shotgun (WGS) entry which is preliminary data.</text>
</comment>
<keyword evidence="1" id="KW-0732">Signal</keyword>
<dbReference type="EMBL" id="BAABUJ010000015">
    <property type="protein sequence ID" value="GAA5800479.1"/>
    <property type="molecule type" value="Genomic_DNA"/>
</dbReference>
<feature type="signal peptide" evidence="1">
    <location>
        <begin position="1"/>
        <end position="20"/>
    </location>
</feature>
<accession>A0ABP9Y0E4</accession>
<protein>
    <submittedName>
        <fullName evidence="2">Uncharacterized protein</fullName>
    </submittedName>
</protein>